<comment type="caution">
    <text evidence="1">The sequence shown here is derived from an EMBL/GenBank/DDBJ whole genome shotgun (WGS) entry which is preliminary data.</text>
</comment>
<sequence>LSYSWSADGGSISGEEPVVTWTAPAAPGDYTIAVKVTDGRGGEATTQLTIGVAVNQPPVISLTAEPQTVKKAMTSTIECIASDPDGDELDYIWSATGGNITGEEAVVTWVAPIAYKTYTITVTVTDGRGGQATESIDIVVACCPGR</sequence>
<evidence type="ECO:0008006" key="2">
    <source>
        <dbReference type="Google" id="ProtNLM"/>
    </source>
</evidence>
<gene>
    <name evidence="1" type="ORF">S03H2_63406</name>
</gene>
<reference evidence="1" key="1">
    <citation type="journal article" date="2014" name="Front. Microbiol.">
        <title>High frequency of phylogenetically diverse reductive dehalogenase-homologous genes in deep subseafloor sedimentary metagenomes.</title>
        <authorList>
            <person name="Kawai M."/>
            <person name="Futagami T."/>
            <person name="Toyoda A."/>
            <person name="Takaki Y."/>
            <person name="Nishi S."/>
            <person name="Hori S."/>
            <person name="Arai W."/>
            <person name="Tsubouchi T."/>
            <person name="Morono Y."/>
            <person name="Uchiyama I."/>
            <person name="Ito T."/>
            <person name="Fujiyama A."/>
            <person name="Inagaki F."/>
            <person name="Takami H."/>
        </authorList>
    </citation>
    <scope>NUCLEOTIDE SEQUENCE</scope>
    <source>
        <strain evidence="1">Expedition CK06-06</strain>
    </source>
</reference>
<dbReference type="SUPFAM" id="SSF49299">
    <property type="entry name" value="PKD domain"/>
    <property type="match status" value="2"/>
</dbReference>
<dbReference type="Pfam" id="PF17963">
    <property type="entry name" value="Big_9"/>
    <property type="match status" value="1"/>
</dbReference>
<evidence type="ECO:0000313" key="1">
    <source>
        <dbReference type="EMBL" id="GAH84649.1"/>
    </source>
</evidence>
<proteinExistence type="predicted"/>
<dbReference type="InterPro" id="IPR013783">
    <property type="entry name" value="Ig-like_fold"/>
</dbReference>
<dbReference type="InterPro" id="IPR035986">
    <property type="entry name" value="PKD_dom_sf"/>
</dbReference>
<name>X1K2Y7_9ZZZZ</name>
<dbReference type="AlphaFoldDB" id="X1K2Y7"/>
<organism evidence="1">
    <name type="scientific">marine sediment metagenome</name>
    <dbReference type="NCBI Taxonomy" id="412755"/>
    <lineage>
        <taxon>unclassified sequences</taxon>
        <taxon>metagenomes</taxon>
        <taxon>ecological metagenomes</taxon>
    </lineage>
</organism>
<protein>
    <recommendedName>
        <fullName evidence="2">PKD domain-containing protein</fullName>
    </recommendedName>
</protein>
<dbReference type="EMBL" id="BARU01041083">
    <property type="protein sequence ID" value="GAH84649.1"/>
    <property type="molecule type" value="Genomic_DNA"/>
</dbReference>
<dbReference type="CDD" id="cd00146">
    <property type="entry name" value="PKD"/>
    <property type="match status" value="1"/>
</dbReference>
<accession>X1K2Y7</accession>
<feature type="non-terminal residue" evidence="1">
    <location>
        <position position="1"/>
    </location>
</feature>
<dbReference type="Gene3D" id="2.60.40.10">
    <property type="entry name" value="Immunoglobulins"/>
    <property type="match status" value="2"/>
</dbReference>